<comment type="similarity">
    <text evidence="1">Belongs to the glycosyl hydrolase 5 (cellulase A) family.</text>
</comment>
<keyword evidence="7" id="KW-1133">Transmembrane helix</keyword>
<feature type="repeat" description="ANK" evidence="6">
    <location>
        <begin position="1281"/>
        <end position="1314"/>
    </location>
</feature>
<protein>
    <recommendedName>
        <fullName evidence="8">Glycoside hydrolase family 5 domain-containing protein</fullName>
    </recommendedName>
</protein>
<dbReference type="GO" id="GO:0005737">
    <property type="term" value="C:cytoplasm"/>
    <property type="evidence" value="ECO:0007669"/>
    <property type="project" value="TreeGrafter"/>
</dbReference>
<evidence type="ECO:0000256" key="1">
    <source>
        <dbReference type="ARBA" id="ARBA00005641"/>
    </source>
</evidence>
<feature type="repeat" description="ANK" evidence="6">
    <location>
        <begin position="1213"/>
        <end position="1246"/>
    </location>
</feature>
<evidence type="ECO:0000256" key="7">
    <source>
        <dbReference type="SAM" id="Phobius"/>
    </source>
</evidence>
<keyword evidence="2" id="KW-0677">Repeat</keyword>
<dbReference type="PANTHER" id="PTHR24198:SF165">
    <property type="entry name" value="ANKYRIN REPEAT-CONTAINING PROTEIN-RELATED"/>
    <property type="match status" value="1"/>
</dbReference>
<dbReference type="InterPro" id="IPR002110">
    <property type="entry name" value="Ankyrin_rpt"/>
</dbReference>
<dbReference type="SUPFAM" id="SSF48403">
    <property type="entry name" value="Ankyrin repeat"/>
    <property type="match status" value="2"/>
</dbReference>
<feature type="repeat" description="ANK" evidence="6">
    <location>
        <begin position="898"/>
        <end position="930"/>
    </location>
</feature>
<evidence type="ECO:0000256" key="5">
    <source>
        <dbReference type="ARBA" id="ARBA00023295"/>
    </source>
</evidence>
<evidence type="ECO:0000256" key="4">
    <source>
        <dbReference type="ARBA" id="ARBA00023043"/>
    </source>
</evidence>
<feature type="transmembrane region" description="Helical" evidence="7">
    <location>
        <begin position="569"/>
        <end position="589"/>
    </location>
</feature>
<feature type="repeat" description="ANK" evidence="6">
    <location>
        <begin position="1077"/>
        <end position="1110"/>
    </location>
</feature>
<gene>
    <name evidence="9" type="ORF">D9611_008287</name>
</gene>
<dbReference type="EMBL" id="JAACJK010000165">
    <property type="protein sequence ID" value="KAF5323947.1"/>
    <property type="molecule type" value="Genomic_DNA"/>
</dbReference>
<evidence type="ECO:0000259" key="8">
    <source>
        <dbReference type="Pfam" id="PF00150"/>
    </source>
</evidence>
<proteinExistence type="inferred from homology"/>
<dbReference type="PROSITE" id="PS50088">
    <property type="entry name" value="ANK_REPEAT"/>
    <property type="match status" value="7"/>
</dbReference>
<dbReference type="Pfam" id="PF12796">
    <property type="entry name" value="Ank_2"/>
    <property type="match status" value="3"/>
</dbReference>
<dbReference type="PROSITE" id="PS50297">
    <property type="entry name" value="ANK_REP_REGION"/>
    <property type="match status" value="6"/>
</dbReference>
<dbReference type="InterPro" id="IPR001547">
    <property type="entry name" value="Glyco_hydro_5"/>
</dbReference>
<evidence type="ECO:0000313" key="10">
    <source>
        <dbReference type="Proteomes" id="UP000541558"/>
    </source>
</evidence>
<accession>A0A8H5BKQ0</accession>
<dbReference type="InterPro" id="IPR017853">
    <property type="entry name" value="GH"/>
</dbReference>
<dbReference type="PANTHER" id="PTHR24198">
    <property type="entry name" value="ANKYRIN REPEAT AND PROTEIN KINASE DOMAIN-CONTAINING PROTEIN"/>
    <property type="match status" value="1"/>
</dbReference>
<feature type="transmembrane region" description="Helical" evidence="7">
    <location>
        <begin position="505"/>
        <end position="523"/>
    </location>
</feature>
<feature type="repeat" description="ANK" evidence="6">
    <location>
        <begin position="1145"/>
        <end position="1178"/>
    </location>
</feature>
<dbReference type="Pfam" id="PF00150">
    <property type="entry name" value="Cellulase"/>
    <property type="match status" value="1"/>
</dbReference>
<keyword evidence="5" id="KW-0326">Glycosidase</keyword>
<keyword evidence="4 6" id="KW-0040">ANK repeat</keyword>
<evidence type="ECO:0000256" key="3">
    <source>
        <dbReference type="ARBA" id="ARBA00022801"/>
    </source>
</evidence>
<feature type="transmembrane region" description="Helical" evidence="7">
    <location>
        <begin position="663"/>
        <end position="683"/>
    </location>
</feature>
<dbReference type="FunFam" id="3.20.20.80:FF:000130">
    <property type="entry name" value="Endoglucanase C"/>
    <property type="match status" value="1"/>
</dbReference>
<dbReference type="SMART" id="SM00248">
    <property type="entry name" value="ANK"/>
    <property type="match status" value="11"/>
</dbReference>
<evidence type="ECO:0000256" key="6">
    <source>
        <dbReference type="PROSITE-ProRule" id="PRU00023"/>
    </source>
</evidence>
<keyword evidence="7" id="KW-0472">Membrane</keyword>
<evidence type="ECO:0000256" key="2">
    <source>
        <dbReference type="ARBA" id="ARBA00022737"/>
    </source>
</evidence>
<dbReference type="Gene3D" id="1.25.40.20">
    <property type="entry name" value="Ankyrin repeat-containing domain"/>
    <property type="match status" value="4"/>
</dbReference>
<feature type="repeat" description="ANK" evidence="6">
    <location>
        <begin position="1179"/>
        <end position="1212"/>
    </location>
</feature>
<feature type="repeat" description="ANK" evidence="6">
    <location>
        <begin position="1111"/>
        <end position="1144"/>
    </location>
</feature>
<dbReference type="Gene3D" id="3.20.20.80">
    <property type="entry name" value="Glycosidases"/>
    <property type="match status" value="1"/>
</dbReference>
<feature type="transmembrane region" description="Helical" evidence="7">
    <location>
        <begin position="791"/>
        <end position="812"/>
    </location>
</feature>
<reference evidence="9 10" key="1">
    <citation type="journal article" date="2020" name="ISME J.">
        <title>Uncovering the hidden diversity of litter-decomposition mechanisms in mushroom-forming fungi.</title>
        <authorList>
            <person name="Floudas D."/>
            <person name="Bentzer J."/>
            <person name="Ahren D."/>
            <person name="Johansson T."/>
            <person name="Persson P."/>
            <person name="Tunlid A."/>
        </authorList>
    </citation>
    <scope>NUCLEOTIDE SEQUENCE [LARGE SCALE GENOMIC DNA]</scope>
    <source>
        <strain evidence="9 10">CBS 175.51</strain>
    </source>
</reference>
<keyword evidence="10" id="KW-1185">Reference proteome</keyword>
<keyword evidence="7" id="KW-0812">Transmembrane</keyword>
<evidence type="ECO:0000313" key="9">
    <source>
        <dbReference type="EMBL" id="KAF5323947.1"/>
    </source>
</evidence>
<feature type="transmembrane region" description="Helical" evidence="7">
    <location>
        <begin position="543"/>
        <end position="563"/>
    </location>
</feature>
<dbReference type="GO" id="GO:0004553">
    <property type="term" value="F:hydrolase activity, hydrolyzing O-glycosyl compounds"/>
    <property type="evidence" value="ECO:0007669"/>
    <property type="project" value="InterPro"/>
</dbReference>
<comment type="caution">
    <text evidence="9">The sequence shown here is derived from an EMBL/GenBank/DDBJ whole genome shotgun (WGS) entry which is preliminary data.</text>
</comment>
<dbReference type="Proteomes" id="UP000541558">
    <property type="component" value="Unassembled WGS sequence"/>
</dbReference>
<feature type="domain" description="Glycoside hydrolase family 5" evidence="8">
    <location>
        <begin position="73"/>
        <end position="341"/>
    </location>
</feature>
<keyword evidence="3" id="KW-0378">Hydrolase</keyword>
<dbReference type="OrthoDB" id="194358at2759"/>
<name>A0A8H5BKQ0_9AGAR</name>
<feature type="transmembrane region" description="Helical" evidence="7">
    <location>
        <begin position="725"/>
        <end position="749"/>
    </location>
</feature>
<sequence length="1400" mass="154690">MSFLKVEGTKLVDADGNEVVLHGAGLGGWMSMENFISGFPGCEVQMREGLEEAIGKEKADFFHEKFLEYFFAEADAKFFKSLGLNCIRIGVNYRHFEDDLNPRVLKPDCFKHLDRAIEFCAKYSIYTIIDLHNAPGGQNGGWHADTGSHLATFWRYKDFQDRFVWLWKEIATHYKGNPWIAGYNLLNEPADPHPEHQGVITLYDRLHDTIRAIDKDHILFLDGNTFSTDFSKFPDDAGTRWTNTAFAIHDYSWYGLPGFTEPYEGTDAQKEVMLNLYKSRREWIDKHELCVWNGEWGPVYARREYDGDATDDTNARRFAVLRDQLDIYEKDRLSWCIWLYKDLGFQGMVYVSPNTPYRRRFADFIAKKHRLAVDAWGKDERPVEHIYAPIVSLIEDSVLETSHLVLYPPRWGHKERVTRLARTMLVAEMMLKEWTDLFKGLDEKELDELAKSFAFENCLKRDGLNNVLKTHATRLAAPSQPSMSMPARLCTIPGNPDIAGFGVRIAIYIQNLLCFLPAFWALFDGKVTQGELDAAETQATTNLVLAFAILISSIVQAQTLGLTNYHASIVLNMSWMNNTNAFIYFLLYIQHKSQLGIRNPVKPTWRAWIQHIRELAVAIAHPSAAQSNRTSAGSDPEIEMYAVDVQGNDDYARAGAKLLVKRFVLLLGSLHLSLMAALGLWLWGNIRTFGEGQDSANDCAAKHALLAILGKHVPFASEALRIVSLVVYAVFLVPGLNLILPILLFLGLYRLHHISPVPTLAGSGATPNSLIGRSKFRFWIRRAHSSIVNRWGILPPFIGLIFLLAINLVFIIDIELALKQNKGLQSEDETEWGFGQILAMLLLFMPLRDLAETFLARRMKQRQKDLDMGLGGAIKAKDESLVRTWIARGANANAKIEDNISAIRMACNLEELDAIRTLLEAGADPNIKDGYRRDAYMVARDNADCLRLLNKVDQGSLDGVKALVQAAENGYGAAVKLLLPSLDLYSGDRQAFFEALSGLNVNARNTHGTSALFSALSMGQDFEAVVKFLVTAPGIDVKTPKNMRKTPLCVAAKKGYQNVVELLLAVAGNDVNAPDTRGKTPLSLATENGHEAVVELLLTAHGIDVNAPDDSGRTPLSFAAEKNHEAIIKLLLTAPGIDVNAPDTSGKTPLSFAAREGREALVKVLLAAPGIEVNAPDTYGWTPLTFAAIEGHKSVVKLLLAAPGIDVNTPDTDWRTPLHSAVLNRHEAVVELLLAAPGIEVNAPDTRGQTALSSAAEQGNEAVVELLLATPAVDANAADNKGRTPLMLAARYGREAAAKLLLTAPGINVNAADTGGRTALTWAVFPGKEAIVLDLCAVPEIIVDVADVKQHLEHPPKEWPYGTLILWDKQYKCLRILEEFAGSNGGGAQDGAVSEKPGGG</sequence>
<dbReference type="GO" id="GO:0000272">
    <property type="term" value="P:polysaccharide catabolic process"/>
    <property type="evidence" value="ECO:0007669"/>
    <property type="project" value="InterPro"/>
</dbReference>
<dbReference type="InterPro" id="IPR036770">
    <property type="entry name" value="Ankyrin_rpt-contain_sf"/>
</dbReference>
<organism evidence="9 10">
    <name type="scientific">Ephemerocybe angulata</name>
    <dbReference type="NCBI Taxonomy" id="980116"/>
    <lineage>
        <taxon>Eukaryota</taxon>
        <taxon>Fungi</taxon>
        <taxon>Dikarya</taxon>
        <taxon>Basidiomycota</taxon>
        <taxon>Agaricomycotina</taxon>
        <taxon>Agaricomycetes</taxon>
        <taxon>Agaricomycetidae</taxon>
        <taxon>Agaricales</taxon>
        <taxon>Agaricineae</taxon>
        <taxon>Psathyrellaceae</taxon>
        <taxon>Ephemerocybe</taxon>
    </lineage>
</organism>
<dbReference type="SUPFAM" id="SSF51445">
    <property type="entry name" value="(Trans)glycosidases"/>
    <property type="match status" value="1"/>
</dbReference>